<organism evidence="1 2">
    <name type="scientific">Fervidicella metallireducens AeB</name>
    <dbReference type="NCBI Taxonomy" id="1403537"/>
    <lineage>
        <taxon>Bacteria</taxon>
        <taxon>Bacillati</taxon>
        <taxon>Bacillota</taxon>
        <taxon>Clostridia</taxon>
        <taxon>Eubacteriales</taxon>
        <taxon>Clostridiaceae</taxon>
        <taxon>Fervidicella</taxon>
    </lineage>
</organism>
<keyword evidence="2" id="KW-1185">Reference proteome</keyword>
<dbReference type="Proteomes" id="UP000019681">
    <property type="component" value="Unassembled WGS sequence"/>
</dbReference>
<dbReference type="EMBL" id="AZQP01000003">
    <property type="protein sequence ID" value="EYE89591.1"/>
    <property type="molecule type" value="Genomic_DNA"/>
</dbReference>
<evidence type="ECO:0000313" key="1">
    <source>
        <dbReference type="EMBL" id="EYE89591.1"/>
    </source>
</evidence>
<evidence type="ECO:0000313" key="2">
    <source>
        <dbReference type="Proteomes" id="UP000019681"/>
    </source>
</evidence>
<sequence length="29" mass="3204">MSEVALHFLHVALHSPTGGSMLFVSSRYE</sequence>
<comment type="caution">
    <text evidence="1">The sequence shown here is derived from an EMBL/GenBank/DDBJ whole genome shotgun (WGS) entry which is preliminary data.</text>
</comment>
<protein>
    <submittedName>
        <fullName evidence="1">Uncharacterized protein</fullName>
    </submittedName>
</protein>
<dbReference type="AlphaFoldDB" id="A0A017RYF8"/>
<dbReference type="STRING" id="1403537.Q428_01795"/>
<accession>A0A017RYF8</accession>
<name>A0A017RYF8_9CLOT</name>
<reference evidence="1 2" key="1">
    <citation type="journal article" date="2014" name="Genome Announc.">
        <title>Draft Genome Sequence of Fervidicella metallireducens Strain AeBT, an Iron-Reducing Thermoanaerobe from the Great Artesian Basin.</title>
        <authorList>
            <person name="Patel B.K."/>
        </authorList>
    </citation>
    <scope>NUCLEOTIDE SEQUENCE [LARGE SCALE GENOMIC DNA]</scope>
    <source>
        <strain evidence="1 2">AeB</strain>
    </source>
</reference>
<gene>
    <name evidence="1" type="ORF">Q428_01795</name>
</gene>
<proteinExistence type="predicted"/>